<dbReference type="GO" id="GO:0042128">
    <property type="term" value="P:nitrate assimilation"/>
    <property type="evidence" value="ECO:0007669"/>
    <property type="project" value="TreeGrafter"/>
</dbReference>
<accession>A0A1V4HVN1</accession>
<dbReference type="SUPFAM" id="SSF89155">
    <property type="entry name" value="TorD-like"/>
    <property type="match status" value="1"/>
</dbReference>
<feature type="region of interest" description="Disordered" evidence="2">
    <location>
        <begin position="190"/>
        <end position="220"/>
    </location>
</feature>
<dbReference type="GO" id="GO:0051082">
    <property type="term" value="F:unfolded protein binding"/>
    <property type="evidence" value="ECO:0007669"/>
    <property type="project" value="InterPro"/>
</dbReference>
<feature type="region of interest" description="Disordered" evidence="2">
    <location>
        <begin position="157"/>
        <end position="177"/>
    </location>
</feature>
<dbReference type="Pfam" id="PF02613">
    <property type="entry name" value="Nitrate_red_del"/>
    <property type="match status" value="1"/>
</dbReference>
<dbReference type="AlphaFoldDB" id="A0A1V4HVN1"/>
<dbReference type="NCBIfam" id="TIGR00684">
    <property type="entry name" value="narJ"/>
    <property type="match status" value="1"/>
</dbReference>
<evidence type="ECO:0000256" key="2">
    <source>
        <dbReference type="SAM" id="MobiDB-lite"/>
    </source>
</evidence>
<name>A0A1V4HVN1_NITVU</name>
<evidence type="ECO:0000256" key="1">
    <source>
        <dbReference type="ARBA" id="ARBA00023063"/>
    </source>
</evidence>
<organism evidence="3 4">
    <name type="scientific">Nitrobacter vulgaris</name>
    <dbReference type="NCBI Taxonomy" id="29421"/>
    <lineage>
        <taxon>Bacteria</taxon>
        <taxon>Pseudomonadati</taxon>
        <taxon>Pseudomonadota</taxon>
        <taxon>Alphaproteobacteria</taxon>
        <taxon>Hyphomicrobiales</taxon>
        <taxon>Nitrobacteraceae</taxon>
        <taxon>Nitrobacter</taxon>
    </lineage>
</organism>
<dbReference type="InterPro" id="IPR003765">
    <property type="entry name" value="NO3_reductase_chaperone_NarJ"/>
</dbReference>
<proteinExistence type="predicted"/>
<dbReference type="RefSeq" id="WP_079447823.1">
    <property type="nucleotide sequence ID" value="NZ_MWPQ01000051.1"/>
</dbReference>
<keyword evidence="4" id="KW-1185">Reference proteome</keyword>
<protein>
    <submittedName>
        <fullName evidence="3">Nitrate reductase molybdenum cofactor assembly chaperone</fullName>
    </submittedName>
</protein>
<dbReference type="Proteomes" id="UP000189940">
    <property type="component" value="Unassembled WGS sequence"/>
</dbReference>
<dbReference type="InterPro" id="IPR020945">
    <property type="entry name" value="DMSO/NO3_reduct_chaperone"/>
</dbReference>
<dbReference type="GO" id="GO:0051131">
    <property type="term" value="P:chaperone-mediated protein complex assembly"/>
    <property type="evidence" value="ECO:0007669"/>
    <property type="project" value="InterPro"/>
</dbReference>
<sequence>MSRFSHRAEVLYSNRAKVLGLFADILDYPVAGLEHKAAECVALVKSVQPQAAALLVGFRDFAEQTPEGKLQEVYSGFFDLNSICHPYVGYQLFGENYKRSVFLVELKKSYRASGFEPDASEMPDRLSIVLRFAAENEGEDIDALLNKGLLPALERMTTKPETESHQHGPADIDGDTGIERAKLDDRDLRKQLKAQQREARKLIEGQSQEDDRKQLKGQGQGDVLEGGFLLAMSEDYDVEEAEKRAHPYHQVLDSLRLLLSEGMTKKRADRSAEQERVLSWTRERFNLDEDETIMVSELPCSDPGCPPVETHVVFWTQAGRQHFKVYKPLAEVAADDLLDWRA</sequence>
<dbReference type="PANTHER" id="PTHR43680">
    <property type="entry name" value="NITRATE REDUCTASE MOLYBDENUM COFACTOR ASSEMBLY CHAPERONE"/>
    <property type="match status" value="1"/>
</dbReference>
<evidence type="ECO:0000313" key="4">
    <source>
        <dbReference type="Proteomes" id="UP000189940"/>
    </source>
</evidence>
<comment type="caution">
    <text evidence="3">The sequence shown here is derived from an EMBL/GenBank/DDBJ whole genome shotgun (WGS) entry which is preliminary data.</text>
</comment>
<dbReference type="InterPro" id="IPR036411">
    <property type="entry name" value="TorD-like_sf"/>
</dbReference>
<gene>
    <name evidence="3" type="ORF">B2M20_14950</name>
</gene>
<feature type="compositionally biased region" description="Basic and acidic residues" evidence="2">
    <location>
        <begin position="190"/>
        <end position="214"/>
    </location>
</feature>
<keyword evidence="1" id="KW-0534">Nitrate assimilation</keyword>
<feature type="compositionally biased region" description="Basic and acidic residues" evidence="2">
    <location>
        <begin position="157"/>
        <end position="170"/>
    </location>
</feature>
<dbReference type="PANTHER" id="PTHR43680:SF2">
    <property type="entry name" value="NITRATE REDUCTASE MOLYBDENUM COFACTOR ASSEMBLY CHAPERONE NARJ"/>
    <property type="match status" value="1"/>
</dbReference>
<reference evidence="3 4" key="1">
    <citation type="submission" date="2017-02" db="EMBL/GenBank/DDBJ databases">
        <title>Genome sequence of the nitrite-oxidizing bacterium Nitrobacter vulgaris strain Ab1.</title>
        <authorList>
            <person name="Mellbye B.L."/>
            <person name="Davis E.W."/>
            <person name="Spieck E."/>
            <person name="Chang J.H."/>
            <person name="Bottomley P.J."/>
            <person name="Sayavedra-Soto L.A."/>
        </authorList>
    </citation>
    <scope>NUCLEOTIDE SEQUENCE [LARGE SCALE GENOMIC DNA]</scope>
    <source>
        <strain evidence="3 4">Ab1</strain>
    </source>
</reference>
<dbReference type="GO" id="GO:0016530">
    <property type="term" value="F:metallochaperone activity"/>
    <property type="evidence" value="ECO:0007669"/>
    <property type="project" value="TreeGrafter"/>
</dbReference>
<evidence type="ECO:0000313" key="3">
    <source>
        <dbReference type="EMBL" id="OPH82038.1"/>
    </source>
</evidence>
<dbReference type="OrthoDB" id="7067390at2"/>
<dbReference type="STRING" id="29421.B2M20_14950"/>
<dbReference type="EMBL" id="MWPQ01000051">
    <property type="protein sequence ID" value="OPH82038.1"/>
    <property type="molecule type" value="Genomic_DNA"/>
</dbReference>